<dbReference type="Proteomes" id="UP000320184">
    <property type="component" value="Unassembled WGS sequence"/>
</dbReference>
<comment type="caution">
    <text evidence="2">The sequence shown here is derived from an EMBL/GenBank/DDBJ whole genome shotgun (WGS) entry which is preliminary data.</text>
</comment>
<proteinExistence type="predicted"/>
<dbReference type="AlphaFoldDB" id="A0A538S783"/>
<dbReference type="InterPro" id="IPR034660">
    <property type="entry name" value="DinB/YfiT-like"/>
</dbReference>
<feature type="domain" description="DinB-like" evidence="1">
    <location>
        <begin position="18"/>
        <end position="147"/>
    </location>
</feature>
<sequence length="161" mass="18600">MDRALRALLIRQLEGGHAYATFADAIRDLPAELRGIKPNGAAHSPWQVLEHMRISQWDIVDFSRDRRHRSPAWPSGYWPQDPEPPDTEAWEASVREFKRELEAMKKLIADPRRDLFAKIDHPEAQAHHTLAREAMVLSEHNGYHTAELITLRRLLGAWSRS</sequence>
<accession>A0A538S783</accession>
<dbReference type="SUPFAM" id="SSF109854">
    <property type="entry name" value="DinB/YfiT-like putative metalloenzymes"/>
    <property type="match status" value="1"/>
</dbReference>
<reference evidence="2 3" key="1">
    <citation type="journal article" date="2019" name="Nat. Microbiol.">
        <title>Mediterranean grassland soil C-N compound turnover is dependent on rainfall and depth, and is mediated by genomically divergent microorganisms.</title>
        <authorList>
            <person name="Diamond S."/>
            <person name="Andeer P.F."/>
            <person name="Li Z."/>
            <person name="Crits-Christoph A."/>
            <person name="Burstein D."/>
            <person name="Anantharaman K."/>
            <person name="Lane K.R."/>
            <person name="Thomas B.C."/>
            <person name="Pan C."/>
            <person name="Northen T.R."/>
            <person name="Banfield J.F."/>
        </authorList>
    </citation>
    <scope>NUCLEOTIDE SEQUENCE [LARGE SCALE GENOMIC DNA]</scope>
    <source>
        <strain evidence="2">WS_3</strain>
    </source>
</reference>
<evidence type="ECO:0000313" key="2">
    <source>
        <dbReference type="EMBL" id="TMQ47242.1"/>
    </source>
</evidence>
<name>A0A538S783_UNCEI</name>
<evidence type="ECO:0000313" key="3">
    <source>
        <dbReference type="Proteomes" id="UP000320184"/>
    </source>
</evidence>
<gene>
    <name evidence="2" type="ORF">E6K73_13955</name>
</gene>
<organism evidence="2 3">
    <name type="scientific">Eiseniibacteriota bacterium</name>
    <dbReference type="NCBI Taxonomy" id="2212470"/>
    <lineage>
        <taxon>Bacteria</taxon>
        <taxon>Candidatus Eiseniibacteriota</taxon>
    </lineage>
</organism>
<dbReference type="InterPro" id="IPR024775">
    <property type="entry name" value="DinB-like"/>
</dbReference>
<dbReference type="Pfam" id="PF12867">
    <property type="entry name" value="DinB_2"/>
    <property type="match status" value="1"/>
</dbReference>
<evidence type="ECO:0000259" key="1">
    <source>
        <dbReference type="Pfam" id="PF12867"/>
    </source>
</evidence>
<dbReference type="Gene3D" id="1.20.120.450">
    <property type="entry name" value="dinb family like domain"/>
    <property type="match status" value="1"/>
</dbReference>
<dbReference type="EMBL" id="VBOT01000193">
    <property type="protein sequence ID" value="TMQ47242.1"/>
    <property type="molecule type" value="Genomic_DNA"/>
</dbReference>
<protein>
    <submittedName>
        <fullName evidence="2">DinB family protein</fullName>
    </submittedName>
</protein>